<comment type="caution">
    <text evidence="1">The sequence shown here is derived from an EMBL/GenBank/DDBJ whole genome shotgun (WGS) entry which is preliminary data.</text>
</comment>
<reference evidence="1" key="1">
    <citation type="submission" date="2023-06" db="EMBL/GenBank/DDBJ databases">
        <authorList>
            <consortium name="Lawrence Berkeley National Laboratory"/>
            <person name="Ahrendt S."/>
            <person name="Sahu N."/>
            <person name="Indic B."/>
            <person name="Wong-Bajracharya J."/>
            <person name="Merenyi Z."/>
            <person name="Ke H.-M."/>
            <person name="Monk M."/>
            <person name="Kocsube S."/>
            <person name="Drula E."/>
            <person name="Lipzen A."/>
            <person name="Balint B."/>
            <person name="Henrissat B."/>
            <person name="Andreopoulos B."/>
            <person name="Martin F.M."/>
            <person name="Harder C.B."/>
            <person name="Rigling D."/>
            <person name="Ford K.L."/>
            <person name="Foster G.D."/>
            <person name="Pangilinan J."/>
            <person name="Papanicolaou A."/>
            <person name="Barry K."/>
            <person name="LaButti K."/>
            <person name="Viragh M."/>
            <person name="Koriabine M."/>
            <person name="Yan M."/>
            <person name="Riley R."/>
            <person name="Champramary S."/>
            <person name="Plett K.L."/>
            <person name="Tsai I.J."/>
            <person name="Slot J."/>
            <person name="Sipos G."/>
            <person name="Plett J."/>
            <person name="Nagy L.G."/>
            <person name="Grigoriev I.V."/>
        </authorList>
    </citation>
    <scope>NUCLEOTIDE SEQUENCE</scope>
    <source>
        <strain evidence="1">ICMP 16352</strain>
    </source>
</reference>
<gene>
    <name evidence="1" type="ORF">IW261DRAFT_1610554</name>
</gene>
<dbReference type="EMBL" id="JAUEPR010000027">
    <property type="protein sequence ID" value="KAK0474378.1"/>
    <property type="molecule type" value="Genomic_DNA"/>
</dbReference>
<dbReference type="Proteomes" id="UP001175227">
    <property type="component" value="Unassembled WGS sequence"/>
</dbReference>
<accession>A0AA39NYS9</accession>
<dbReference type="Gene3D" id="3.30.560.10">
    <property type="entry name" value="Glucose Oxidase, domain 3"/>
    <property type="match status" value="1"/>
</dbReference>
<dbReference type="Gene3D" id="3.50.50.60">
    <property type="entry name" value="FAD/NAD(P)-binding domain"/>
    <property type="match status" value="1"/>
</dbReference>
<dbReference type="AlphaFoldDB" id="A0AA39NYS9"/>
<keyword evidence="2" id="KW-1185">Reference proteome</keyword>
<evidence type="ECO:0000313" key="2">
    <source>
        <dbReference type="Proteomes" id="UP001175227"/>
    </source>
</evidence>
<organism evidence="1 2">
    <name type="scientific">Armillaria novae-zelandiae</name>
    <dbReference type="NCBI Taxonomy" id="153914"/>
    <lineage>
        <taxon>Eukaryota</taxon>
        <taxon>Fungi</taxon>
        <taxon>Dikarya</taxon>
        <taxon>Basidiomycota</taxon>
        <taxon>Agaricomycotina</taxon>
        <taxon>Agaricomycetes</taxon>
        <taxon>Agaricomycetidae</taxon>
        <taxon>Agaricales</taxon>
        <taxon>Marasmiineae</taxon>
        <taxon>Physalacriaceae</taxon>
        <taxon>Armillaria</taxon>
    </lineage>
</organism>
<proteinExistence type="predicted"/>
<evidence type="ECO:0000313" key="1">
    <source>
        <dbReference type="EMBL" id="KAK0474378.1"/>
    </source>
</evidence>
<protein>
    <submittedName>
        <fullName evidence="1">Uncharacterized protein</fullName>
    </submittedName>
</protein>
<name>A0AA39NYS9_9AGAR</name>
<dbReference type="InterPro" id="IPR036188">
    <property type="entry name" value="FAD/NAD-bd_sf"/>
</dbReference>
<sequence>MDSSLIFERSGIGAVSILGNFGIKQIVDLPGVGKEYDDRAFLITLYIVDTNTVTTEAISSKHPELWGRKFKQLSRQCDMDGSGLTGGSKKLPSYIHHQILTASQRRGWVIKCVLVKMDIGRNSANKPDKPSFGLGTFGGFPGTHSGLPLLQLTAIGCFLVYPASHRRIHITSDDINTHPAGEE</sequence>